<gene>
    <name evidence="1" type="ORF">TrRE_jg13246</name>
</gene>
<dbReference type="EMBL" id="BRXZ01006936">
    <property type="protein sequence ID" value="GMI22170.1"/>
    <property type="molecule type" value="Genomic_DNA"/>
</dbReference>
<proteinExistence type="predicted"/>
<organism evidence="1 2">
    <name type="scientific">Triparma retinervis</name>
    <dbReference type="NCBI Taxonomy" id="2557542"/>
    <lineage>
        <taxon>Eukaryota</taxon>
        <taxon>Sar</taxon>
        <taxon>Stramenopiles</taxon>
        <taxon>Ochrophyta</taxon>
        <taxon>Bolidophyceae</taxon>
        <taxon>Parmales</taxon>
        <taxon>Triparmaceae</taxon>
        <taxon>Triparma</taxon>
    </lineage>
</organism>
<comment type="caution">
    <text evidence="1">The sequence shown here is derived from an EMBL/GenBank/DDBJ whole genome shotgun (WGS) entry which is preliminary data.</text>
</comment>
<evidence type="ECO:0000313" key="2">
    <source>
        <dbReference type="Proteomes" id="UP001165082"/>
    </source>
</evidence>
<accession>A0A9W7FXK5</accession>
<keyword evidence="2" id="KW-1185">Reference proteome</keyword>
<dbReference type="AlphaFoldDB" id="A0A9W7FXK5"/>
<name>A0A9W7FXK5_9STRA</name>
<dbReference type="Proteomes" id="UP001165082">
    <property type="component" value="Unassembled WGS sequence"/>
</dbReference>
<reference evidence="1" key="1">
    <citation type="submission" date="2022-07" db="EMBL/GenBank/DDBJ databases">
        <title>Genome analysis of Parmales, a sister group of diatoms, reveals the evolutionary specialization of diatoms from phago-mixotrophs to photoautotrophs.</title>
        <authorList>
            <person name="Ban H."/>
            <person name="Sato S."/>
            <person name="Yoshikawa S."/>
            <person name="Kazumasa Y."/>
            <person name="Nakamura Y."/>
            <person name="Ichinomiya M."/>
            <person name="Saitoh K."/>
            <person name="Sato N."/>
            <person name="Blanc-Mathieu R."/>
            <person name="Endo H."/>
            <person name="Kuwata A."/>
            <person name="Ogata H."/>
        </authorList>
    </citation>
    <scope>NUCLEOTIDE SEQUENCE</scope>
</reference>
<evidence type="ECO:0000313" key="1">
    <source>
        <dbReference type="EMBL" id="GMI22170.1"/>
    </source>
</evidence>
<sequence>MTDINNINNGSIKHDVHPVTFNKDKHTHSPYLLLVDGKAYAMLDITVAASLQNALFVSGEETVEGLNGNEDIEQLFLPARFTFKAAYDKAITTLKQRNPCRDPIDVLSVLYTTDGHSMTPDLSSDKYRGRKSPWCDKRNWGDVIWWGITTRDIPCIYYLWVAHYGGFLPWHIFPEGPDCWWWKYIIRFCGTESLVSMALINHIVLRFSVRSIGVNNWKHAYANPI</sequence>
<protein>
    <submittedName>
        <fullName evidence="1">Uncharacterized protein</fullName>
    </submittedName>
</protein>